<dbReference type="InterPro" id="IPR008920">
    <property type="entry name" value="TF_FadR/GntR_C"/>
</dbReference>
<evidence type="ECO:0000313" key="7">
    <source>
        <dbReference type="Proteomes" id="UP001500730"/>
    </source>
</evidence>
<gene>
    <name evidence="6" type="ORF">GCM10009858_46470</name>
</gene>
<dbReference type="SUPFAM" id="SSF46785">
    <property type="entry name" value="Winged helix' DNA-binding domain"/>
    <property type="match status" value="1"/>
</dbReference>
<dbReference type="SUPFAM" id="SSF48008">
    <property type="entry name" value="GntR ligand-binding domain-like"/>
    <property type="match status" value="1"/>
</dbReference>
<evidence type="ECO:0000256" key="4">
    <source>
        <dbReference type="SAM" id="MobiDB-lite"/>
    </source>
</evidence>
<organism evidence="6 7">
    <name type="scientific">Terrabacter carboxydivorans</name>
    <dbReference type="NCBI Taxonomy" id="619730"/>
    <lineage>
        <taxon>Bacteria</taxon>
        <taxon>Bacillati</taxon>
        <taxon>Actinomycetota</taxon>
        <taxon>Actinomycetes</taxon>
        <taxon>Micrococcales</taxon>
        <taxon>Intrasporangiaceae</taxon>
        <taxon>Terrabacter</taxon>
    </lineage>
</organism>
<dbReference type="InterPro" id="IPR036390">
    <property type="entry name" value="WH_DNA-bd_sf"/>
</dbReference>
<dbReference type="Pfam" id="PF00392">
    <property type="entry name" value="GntR"/>
    <property type="match status" value="1"/>
</dbReference>
<evidence type="ECO:0000259" key="5">
    <source>
        <dbReference type="PROSITE" id="PS50949"/>
    </source>
</evidence>
<proteinExistence type="predicted"/>
<dbReference type="PRINTS" id="PR00035">
    <property type="entry name" value="HTHGNTR"/>
</dbReference>
<dbReference type="PANTHER" id="PTHR43537">
    <property type="entry name" value="TRANSCRIPTIONAL REGULATOR, GNTR FAMILY"/>
    <property type="match status" value="1"/>
</dbReference>
<dbReference type="InterPro" id="IPR000524">
    <property type="entry name" value="Tscrpt_reg_HTH_GntR"/>
</dbReference>
<dbReference type="CDD" id="cd07377">
    <property type="entry name" value="WHTH_GntR"/>
    <property type="match status" value="1"/>
</dbReference>
<protein>
    <submittedName>
        <fullName evidence="6">GntR family transcriptional regulator</fullName>
    </submittedName>
</protein>
<dbReference type="InterPro" id="IPR011711">
    <property type="entry name" value="GntR_C"/>
</dbReference>
<keyword evidence="1" id="KW-0805">Transcription regulation</keyword>
<accession>A0ABP5ZTI6</accession>
<dbReference type="Gene3D" id="1.10.10.10">
    <property type="entry name" value="Winged helix-like DNA-binding domain superfamily/Winged helix DNA-binding domain"/>
    <property type="match status" value="1"/>
</dbReference>
<dbReference type="PROSITE" id="PS50949">
    <property type="entry name" value="HTH_GNTR"/>
    <property type="match status" value="1"/>
</dbReference>
<dbReference type="Gene3D" id="1.20.120.530">
    <property type="entry name" value="GntR ligand-binding domain-like"/>
    <property type="match status" value="1"/>
</dbReference>
<feature type="region of interest" description="Disordered" evidence="4">
    <location>
        <begin position="1"/>
        <end position="24"/>
    </location>
</feature>
<dbReference type="EMBL" id="BAAARE010000043">
    <property type="protein sequence ID" value="GAA2503113.1"/>
    <property type="molecule type" value="Genomic_DNA"/>
</dbReference>
<dbReference type="PANTHER" id="PTHR43537:SF45">
    <property type="entry name" value="GNTR FAMILY REGULATORY PROTEIN"/>
    <property type="match status" value="1"/>
</dbReference>
<name>A0ABP5ZTI6_9MICO</name>
<dbReference type="Proteomes" id="UP001500730">
    <property type="component" value="Unassembled WGS sequence"/>
</dbReference>
<reference evidence="7" key="1">
    <citation type="journal article" date="2019" name="Int. J. Syst. Evol. Microbiol.">
        <title>The Global Catalogue of Microorganisms (GCM) 10K type strain sequencing project: providing services to taxonomists for standard genome sequencing and annotation.</title>
        <authorList>
            <consortium name="The Broad Institute Genomics Platform"/>
            <consortium name="The Broad Institute Genome Sequencing Center for Infectious Disease"/>
            <person name="Wu L."/>
            <person name="Ma J."/>
        </authorList>
    </citation>
    <scope>NUCLEOTIDE SEQUENCE [LARGE SCALE GENOMIC DNA]</scope>
    <source>
        <strain evidence="7">JCM 16259</strain>
    </source>
</reference>
<keyword evidence="3" id="KW-0804">Transcription</keyword>
<dbReference type="InterPro" id="IPR036388">
    <property type="entry name" value="WH-like_DNA-bd_sf"/>
</dbReference>
<sequence>MDDVAKANHIQSRPAEPDEPESEFVRATRRIRDQILDGARPPGSRLIERDLATELGTSRVPVREALKTLIAEGLVTPRPRSWATVREFTPADVADLNEVRSALEVLTFRLAANRHSREGLHRLKDALEVEHAAARAGDSQRARRAAADFHEVVTTLAGNELLLELDAMLRSRIRWLLVQHEDMDQVVAEHEALYDAIAVRDVGRVSTLILAHMGNIRYLDDPTWRDDDPALQASVAR</sequence>
<keyword evidence="7" id="KW-1185">Reference proteome</keyword>
<dbReference type="Pfam" id="PF07729">
    <property type="entry name" value="FCD"/>
    <property type="match status" value="1"/>
</dbReference>
<evidence type="ECO:0000256" key="3">
    <source>
        <dbReference type="ARBA" id="ARBA00023163"/>
    </source>
</evidence>
<evidence type="ECO:0000256" key="1">
    <source>
        <dbReference type="ARBA" id="ARBA00023015"/>
    </source>
</evidence>
<feature type="domain" description="HTH gntR-type" evidence="5">
    <location>
        <begin position="21"/>
        <end position="88"/>
    </location>
</feature>
<comment type="caution">
    <text evidence="6">The sequence shown here is derived from an EMBL/GenBank/DDBJ whole genome shotgun (WGS) entry which is preliminary data.</text>
</comment>
<evidence type="ECO:0000313" key="6">
    <source>
        <dbReference type="EMBL" id="GAA2503113.1"/>
    </source>
</evidence>
<dbReference type="SMART" id="SM00345">
    <property type="entry name" value="HTH_GNTR"/>
    <property type="match status" value="1"/>
</dbReference>
<dbReference type="SMART" id="SM00895">
    <property type="entry name" value="FCD"/>
    <property type="match status" value="1"/>
</dbReference>
<keyword evidence="2" id="KW-0238">DNA-binding</keyword>
<dbReference type="RefSeq" id="WP_344257490.1">
    <property type="nucleotide sequence ID" value="NZ_BAAARE010000043.1"/>
</dbReference>
<evidence type="ECO:0000256" key="2">
    <source>
        <dbReference type="ARBA" id="ARBA00023125"/>
    </source>
</evidence>